<dbReference type="SUPFAM" id="SSF53756">
    <property type="entry name" value="UDP-Glycosyltransferase/glycogen phosphorylase"/>
    <property type="match status" value="1"/>
</dbReference>
<organism evidence="5 6">
    <name type="scientific">Candidatus Merdivivens pullicola</name>
    <dbReference type="NCBI Taxonomy" id="2840872"/>
    <lineage>
        <taxon>Bacteria</taxon>
        <taxon>Pseudomonadati</taxon>
        <taxon>Bacteroidota</taxon>
        <taxon>Bacteroidia</taxon>
        <taxon>Bacteroidales</taxon>
        <taxon>Muribaculaceae</taxon>
        <taxon>Muribaculaceae incertae sedis</taxon>
        <taxon>Candidatus Merdivivens</taxon>
    </lineage>
</organism>
<evidence type="ECO:0000256" key="2">
    <source>
        <dbReference type="ARBA" id="ARBA00022679"/>
    </source>
</evidence>
<dbReference type="CDD" id="cd03801">
    <property type="entry name" value="GT4_PimA-like"/>
    <property type="match status" value="1"/>
</dbReference>
<dbReference type="PANTHER" id="PTHR12526:SF510">
    <property type="entry name" value="D-INOSITOL 3-PHOSPHATE GLYCOSYLTRANSFERASE"/>
    <property type="match status" value="1"/>
</dbReference>
<comment type="caution">
    <text evidence="5">The sequence shown here is derived from an EMBL/GenBank/DDBJ whole genome shotgun (WGS) entry which is preliminary data.</text>
</comment>
<evidence type="ECO:0000256" key="1">
    <source>
        <dbReference type="ARBA" id="ARBA00022676"/>
    </source>
</evidence>
<sequence>MFGWEFPPHIAGGLGTACYGMTRGLAENGVEVLFVMPSASGDEDQSYVKIINASDVACTLVSENVDEFLGKVSFVRIGSNMIPYVDPEDFSALVEEEQTRQKKEFRMQFGAKYRFSGKYGTNLMEEVARYAAVGAEIALENDFDVIHAHDWLTYYAGIAAKNVSGKPLVIHVHATEFDRSGENVNTQVFDIEKRGMEAADRVITVSDLTRNIVVNRYGIDPSKVVTVHNAVDFGNKEGVEVKRAVKEKVVTFLGRITFQKGPEYFIEAAARVLKRCDNVRFVMAGSGDMFNRCVKHVAKLGIADKFHFTGFLRGADVQKMFALSDVYVMPSVSEPFGISPLEAMKTNVPSIISKQSGVAEVLKYAIKVDFWDINAMADAIYALINYPALADMAARCGMDEVNALKWTAAAARIRRVYESVVVK</sequence>
<gene>
    <name evidence="5" type="ORF">IAB81_05745</name>
</gene>
<keyword evidence="2" id="KW-0808">Transferase</keyword>
<keyword evidence="1" id="KW-0328">Glycosyltransferase</keyword>
<dbReference type="Gene3D" id="3.40.50.2000">
    <property type="entry name" value="Glycogen Phosphorylase B"/>
    <property type="match status" value="2"/>
</dbReference>
<dbReference type="EMBL" id="JADIMA010000055">
    <property type="protein sequence ID" value="MBO8473116.1"/>
    <property type="molecule type" value="Genomic_DNA"/>
</dbReference>
<dbReference type="Pfam" id="PF13439">
    <property type="entry name" value="Glyco_transf_4"/>
    <property type="match status" value="1"/>
</dbReference>
<protein>
    <submittedName>
        <fullName evidence="5">Glycosyltransferase</fullName>
    </submittedName>
</protein>
<feature type="domain" description="Glycosyl transferase family 1" evidence="3">
    <location>
        <begin position="243"/>
        <end position="388"/>
    </location>
</feature>
<evidence type="ECO:0000259" key="3">
    <source>
        <dbReference type="Pfam" id="PF00534"/>
    </source>
</evidence>
<proteinExistence type="predicted"/>
<dbReference type="Proteomes" id="UP000823604">
    <property type="component" value="Unassembled WGS sequence"/>
</dbReference>
<dbReference type="GO" id="GO:0016757">
    <property type="term" value="F:glycosyltransferase activity"/>
    <property type="evidence" value="ECO:0007669"/>
    <property type="project" value="UniProtKB-KW"/>
</dbReference>
<evidence type="ECO:0000259" key="4">
    <source>
        <dbReference type="Pfam" id="PF13439"/>
    </source>
</evidence>
<evidence type="ECO:0000313" key="6">
    <source>
        <dbReference type="Proteomes" id="UP000823604"/>
    </source>
</evidence>
<dbReference type="Pfam" id="PF00534">
    <property type="entry name" value="Glycos_transf_1"/>
    <property type="match status" value="1"/>
</dbReference>
<dbReference type="PANTHER" id="PTHR12526">
    <property type="entry name" value="GLYCOSYLTRANSFERASE"/>
    <property type="match status" value="1"/>
</dbReference>
<reference evidence="5" key="1">
    <citation type="submission" date="2020-10" db="EMBL/GenBank/DDBJ databases">
        <authorList>
            <person name="Gilroy R."/>
        </authorList>
    </citation>
    <scope>NUCLEOTIDE SEQUENCE</scope>
    <source>
        <strain evidence="5">B1-8020</strain>
    </source>
</reference>
<dbReference type="InterPro" id="IPR001296">
    <property type="entry name" value="Glyco_trans_1"/>
</dbReference>
<reference evidence="5" key="2">
    <citation type="journal article" date="2021" name="PeerJ">
        <title>Extensive microbial diversity within the chicken gut microbiome revealed by metagenomics and culture.</title>
        <authorList>
            <person name="Gilroy R."/>
            <person name="Ravi A."/>
            <person name="Getino M."/>
            <person name="Pursley I."/>
            <person name="Horton D.L."/>
            <person name="Alikhan N.F."/>
            <person name="Baker D."/>
            <person name="Gharbi K."/>
            <person name="Hall N."/>
            <person name="Watson M."/>
            <person name="Adriaenssens E.M."/>
            <person name="Foster-Nyarko E."/>
            <person name="Jarju S."/>
            <person name="Secka A."/>
            <person name="Antonio M."/>
            <person name="Oren A."/>
            <person name="Chaudhuri R.R."/>
            <person name="La Ragione R."/>
            <person name="Hildebrand F."/>
            <person name="Pallen M.J."/>
        </authorList>
    </citation>
    <scope>NUCLEOTIDE SEQUENCE</scope>
    <source>
        <strain evidence="5">B1-8020</strain>
    </source>
</reference>
<dbReference type="AlphaFoldDB" id="A0A9D9NGP7"/>
<dbReference type="InterPro" id="IPR028098">
    <property type="entry name" value="Glyco_trans_4-like_N"/>
</dbReference>
<feature type="domain" description="Glycosyltransferase subfamily 4-like N-terminal" evidence="4">
    <location>
        <begin position="136"/>
        <end position="232"/>
    </location>
</feature>
<evidence type="ECO:0000313" key="5">
    <source>
        <dbReference type="EMBL" id="MBO8473116.1"/>
    </source>
</evidence>
<name>A0A9D9NGP7_9BACT</name>
<accession>A0A9D9NGP7</accession>